<name>A0A178MCT0_9PROT</name>
<evidence type="ECO:0000259" key="3">
    <source>
        <dbReference type="Pfam" id="PF13717"/>
    </source>
</evidence>
<dbReference type="OrthoDB" id="7159357at2"/>
<evidence type="ECO:0000256" key="2">
    <source>
        <dbReference type="SAM" id="Phobius"/>
    </source>
</evidence>
<comment type="caution">
    <text evidence="4">The sequence shown here is derived from an EMBL/GenBank/DDBJ whole genome shotgun (WGS) entry which is preliminary data.</text>
</comment>
<dbReference type="InterPro" id="IPR011723">
    <property type="entry name" value="Znf/thioredoxin_put"/>
</dbReference>
<protein>
    <recommendedName>
        <fullName evidence="3">Zinc finger/thioredoxin putative domain-containing protein</fullName>
    </recommendedName>
</protein>
<organism evidence="4 5">
    <name type="scientific">Paramagnetospirillum marisnigri</name>
    <dbReference type="NCBI Taxonomy" id="1285242"/>
    <lineage>
        <taxon>Bacteria</taxon>
        <taxon>Pseudomonadati</taxon>
        <taxon>Pseudomonadota</taxon>
        <taxon>Alphaproteobacteria</taxon>
        <taxon>Rhodospirillales</taxon>
        <taxon>Magnetospirillaceae</taxon>
        <taxon>Paramagnetospirillum</taxon>
    </lineage>
</organism>
<proteinExistence type="predicted"/>
<dbReference type="EMBL" id="LWQT01000088">
    <property type="protein sequence ID" value="OAN46569.1"/>
    <property type="molecule type" value="Genomic_DNA"/>
</dbReference>
<feature type="compositionally biased region" description="Low complexity" evidence="1">
    <location>
        <begin position="322"/>
        <end position="335"/>
    </location>
</feature>
<feature type="region of interest" description="Disordered" evidence="1">
    <location>
        <begin position="51"/>
        <end position="141"/>
    </location>
</feature>
<feature type="transmembrane region" description="Helical" evidence="2">
    <location>
        <begin position="150"/>
        <end position="170"/>
    </location>
</feature>
<dbReference type="Pfam" id="PF11906">
    <property type="entry name" value="DUF3426"/>
    <property type="match status" value="1"/>
</dbReference>
<feature type="compositionally biased region" description="Basic and acidic residues" evidence="1">
    <location>
        <begin position="66"/>
        <end position="85"/>
    </location>
</feature>
<keyword evidence="2" id="KW-0472">Membrane</keyword>
<keyword evidence="2" id="KW-1133">Transmembrane helix</keyword>
<evidence type="ECO:0000313" key="5">
    <source>
        <dbReference type="Proteomes" id="UP000078428"/>
    </source>
</evidence>
<dbReference type="RefSeq" id="WP_068494682.1">
    <property type="nucleotide sequence ID" value="NZ_LWQT01000088.1"/>
</dbReference>
<dbReference type="InterPro" id="IPR021834">
    <property type="entry name" value="DUF3426"/>
</dbReference>
<feature type="compositionally biased region" description="Low complexity" evidence="1">
    <location>
        <begin position="343"/>
        <end position="356"/>
    </location>
</feature>
<evidence type="ECO:0000256" key="1">
    <source>
        <dbReference type="SAM" id="MobiDB-lite"/>
    </source>
</evidence>
<dbReference type="Pfam" id="PF13717">
    <property type="entry name" value="Zn_ribbon_4"/>
    <property type="match status" value="1"/>
</dbReference>
<feature type="region of interest" description="Disordered" evidence="1">
    <location>
        <begin position="294"/>
        <end position="380"/>
    </location>
</feature>
<dbReference type="AlphaFoldDB" id="A0A178MCT0"/>
<evidence type="ECO:0000313" key="4">
    <source>
        <dbReference type="EMBL" id="OAN46569.1"/>
    </source>
</evidence>
<reference evidence="4 5" key="1">
    <citation type="submission" date="2016-04" db="EMBL/GenBank/DDBJ databases">
        <title>Draft genome sequence of freshwater magnetotactic bacteria Magnetospirillum marisnigri SP-1 and Magnetospirillum moscoviense BB-1.</title>
        <authorList>
            <person name="Koziaeva V."/>
            <person name="Dziuba M.V."/>
            <person name="Ivanov T.M."/>
            <person name="Kuznetsov B."/>
            <person name="Grouzdev D.S."/>
        </authorList>
    </citation>
    <scope>NUCLEOTIDE SEQUENCE [LARGE SCALE GENOMIC DNA]</scope>
    <source>
        <strain evidence="4 5">SP-1</strain>
    </source>
</reference>
<keyword evidence="2" id="KW-0812">Transmembrane</keyword>
<dbReference type="NCBIfam" id="TIGR02098">
    <property type="entry name" value="MJ0042_CXXC"/>
    <property type="match status" value="1"/>
</dbReference>
<gene>
    <name evidence="4" type="ORF">A6A04_05490</name>
</gene>
<dbReference type="Proteomes" id="UP000078428">
    <property type="component" value="Unassembled WGS sequence"/>
</dbReference>
<accession>A0A178MCT0</accession>
<feature type="domain" description="Zinc finger/thioredoxin putative" evidence="3">
    <location>
        <begin position="1"/>
        <end position="36"/>
    </location>
</feature>
<feature type="compositionally biased region" description="Pro residues" evidence="1">
    <location>
        <begin position="296"/>
        <end position="321"/>
    </location>
</feature>
<sequence length="380" mass="39273">MLITCPSCTTNFSIPDSALGASGRKLKCAKCGHKWFQEPLMVMDEDDTDFDLGGSSFSAPPPMGDGGDRRIDPPRFDDPPVRDDDFGSLPVPGFGAPRRDPLPPFPSSSSSSASDLDDDEAASSLLNTGPQPIPDVFSTSRPDEKKGTGFLWFLLVLLVLGGLGGAGYYFQDQLVEAVPEAGEMLAQAGLRREKPGAGLELRKAGTPERFVHNDTDVLVVRGIIANITDRVRPVPTMKLVLMDKNKQPVQEKLSQPPVSALDPQGTASFKIMLERPDPSAVEVVVVFIESGEAVKPMPPPAPKPLAPPPVPDVPPPAPAPATPSAAPANGAAPAAAPAPAPAPAVTNGTTPAAAVPAPAPSPVAPAPAPTPVPAPAPAAK</sequence>
<keyword evidence="5" id="KW-1185">Reference proteome</keyword>
<feature type="compositionally biased region" description="Pro residues" evidence="1">
    <location>
        <begin position="357"/>
        <end position="380"/>
    </location>
</feature>
<dbReference type="STRING" id="1285242.A6A04_05490"/>